<sequence>MFTTLLLLSSLAAAAPLPAPASSQQCRCAVMPASTPFFPSLQLSPSSASSHRLVTDSCAALGPQLQAWREAPADRAADEAVRLEEWIVGQEDKVAKAASDLLWGKRPIPTAAALVSARNQRSDDRDAKPKGRIVCRSVEVTEEAVSSFEDALYADTTSAEKARKFEAQESPDTKHQDDCDEKPQKMSLFDEIMDAWKRPERHMFALKLVVFVLIMLCMFELGDDIFAWIRRRNARRAFARLSGDEKALFRPGLAPIAEVEEEDDTQLP</sequence>
<evidence type="ECO:0000313" key="2">
    <source>
        <dbReference type="EMBL" id="KAK0661373.1"/>
    </source>
</evidence>
<dbReference type="AlphaFoldDB" id="A0AA40D5K6"/>
<dbReference type="EMBL" id="JAUJDW010000008">
    <property type="protein sequence ID" value="KAK0661373.1"/>
    <property type="molecule type" value="Genomic_DNA"/>
</dbReference>
<protein>
    <submittedName>
        <fullName evidence="2">Uncharacterized protein</fullName>
    </submittedName>
</protein>
<keyword evidence="1" id="KW-0472">Membrane</keyword>
<name>A0AA40D5K6_9PEZI</name>
<gene>
    <name evidence="2" type="ORF">DIS24_g2616</name>
</gene>
<feature type="transmembrane region" description="Helical" evidence="1">
    <location>
        <begin position="208"/>
        <end position="229"/>
    </location>
</feature>
<comment type="caution">
    <text evidence="2">The sequence shown here is derived from an EMBL/GenBank/DDBJ whole genome shotgun (WGS) entry which is preliminary data.</text>
</comment>
<organism evidence="2 3">
    <name type="scientific">Lasiodiplodia hormozganensis</name>
    <dbReference type="NCBI Taxonomy" id="869390"/>
    <lineage>
        <taxon>Eukaryota</taxon>
        <taxon>Fungi</taxon>
        <taxon>Dikarya</taxon>
        <taxon>Ascomycota</taxon>
        <taxon>Pezizomycotina</taxon>
        <taxon>Dothideomycetes</taxon>
        <taxon>Dothideomycetes incertae sedis</taxon>
        <taxon>Botryosphaeriales</taxon>
        <taxon>Botryosphaeriaceae</taxon>
        <taxon>Lasiodiplodia</taxon>
    </lineage>
</organism>
<dbReference type="Proteomes" id="UP001175001">
    <property type="component" value="Unassembled WGS sequence"/>
</dbReference>
<evidence type="ECO:0000313" key="3">
    <source>
        <dbReference type="Proteomes" id="UP001175001"/>
    </source>
</evidence>
<accession>A0AA40D5K6</accession>
<evidence type="ECO:0000256" key="1">
    <source>
        <dbReference type="SAM" id="Phobius"/>
    </source>
</evidence>
<keyword evidence="3" id="KW-1185">Reference proteome</keyword>
<keyword evidence="1" id="KW-1133">Transmembrane helix</keyword>
<proteinExistence type="predicted"/>
<keyword evidence="1" id="KW-0812">Transmembrane</keyword>
<reference evidence="2" key="1">
    <citation type="submission" date="2023-06" db="EMBL/GenBank/DDBJ databases">
        <title>Multi-omics analyses reveal the molecular pathogenesis toolkit of Lasiodiplodia hormozganensis, a cross-kingdom pathogen.</title>
        <authorList>
            <person name="Felix C."/>
            <person name="Meneses R."/>
            <person name="Goncalves M.F.M."/>
            <person name="Tilleman L."/>
            <person name="Duarte A.S."/>
            <person name="Jorrin-Novo J.V."/>
            <person name="Van De Peer Y."/>
            <person name="Deforce D."/>
            <person name="Van Nieuwerburgh F."/>
            <person name="Esteves A.C."/>
            <person name="Alves A."/>
        </authorList>
    </citation>
    <scope>NUCLEOTIDE SEQUENCE</scope>
    <source>
        <strain evidence="2">CBS 339.90</strain>
    </source>
</reference>